<name>A0A4Z1FC98_9HELO</name>
<keyword evidence="1" id="KW-0175">Coiled coil</keyword>
<dbReference type="Gene3D" id="3.40.50.300">
    <property type="entry name" value="P-loop containing nucleotide triphosphate hydrolases"/>
    <property type="match status" value="1"/>
</dbReference>
<sequence>MEEHGLALHRAFHEEALAVAPRAGRDPGEFWAAVLEPDKNVSNLDSENLHWFKVQGKHTVAKVQKAFHKKCGVVVLLHQGHHMVSLTSQMQQLNHFNDDIIIFWSTKTASGDNVIETTRTPLQSINGATQNRMHSVSETPTKFKPDPESTPATVKAEPVVSNTSPSSFNTPAISRSVPEVGQFPTPRPLGSGSTQLNAPASEFTSGYKVFADAHRKNYWESKGTPASIETALKKSWTVLTPASRQFWESKAPKNANNTPSPGNSSASNNLLGFESFAEIYRGNYTSSSATPGNFCSNFKSPIAAYTNYKVAEIDSSLRRTWDKVPAQTREYYSTKDAQKSNLAISNYVSPSPEYAVDTKPIPESPSLSANGSRASMVVDETLTEPADYDLATKDENGSPEPEPQTVELAKLRLQKLMDDSSPEALEEEVKKTNDFLNGLKKHLQVPEAQGNQDTSHWLQQVEALQAQVVDTPTIIGVVGNTGAGKSSVINAMLDEERLVPTNWYVSFPVEELKCLQISSMRACTAVVTEMSWNSIDDPNKKYRAEIEFIQESDWEKDLELSLSELIDVSGNVSRDCSNAETEAGIAYAKIKAVYPNRTHEMLAKSTVEELLAEFDVRKVLGTTKTIEKSSPELFYKELQRYVDSKEKSTKEKGKTSEKKKEKKTMEFWPLIKVVRIFVKADALSTGAVIVDLPGVHDSNAARAAVAAGYMKQCTGLWVCAPINRAVDDKAAKSLLGESFKRQLKYDGQFSRITFICSKTDDISVLEASDSLGLEDVMTEDYAKIDQIDKQVDKLNAKIAEFKESMAVYNDIYHDADESLDVWDDLRRDVDAGKTVYAPKAKLEKSPKRKRSSSPKKPRKKSKKSESEEGDDDFIDDEDEDGEVENEVSDNETEVEEEDLDRGEPLTIEDIEQKIDELKDTKKRARKEKVVIELAIKDVKNESKGFNAERKEIDTRMRAICIDGRNNYSKTAIQQDFATGIKELDMENAEEEDAENFNPDEDIRDYDAVARSLPVFCVSSRAYQQLNGRLKKDAKIPGFRNVQETEIPQLQAHCKKLTEAGRSAACRRFLNSLLQLVLSLSLWSNNDGTNVNLSDTQKAAETRWLQKNVKELEESLDKAVGKCVMEMKDALTENIFEKFSEVIPLAADQAPGIVAKWGSPVNKMDRAAGGLHFQTYKAVTRRGGVYGNKSGKTLSYSFRKNAKLTAQGTYDFNSDLTEPIMKYLASHWEKNFSRRLPSVLCSFTTNANLILKKFHQAVESRSRKNGSGIAGLSMLSQQLRTYEAAFSILTTEMVEAINNLQRDANREFVPVTASNLAPSYQYCASESGAGMYMRMKDHMRAYIDQKRNSMFKESCDEVKKSLDKMCRRVEESMNNKTDEVYLLMRRDYLQVLNGAQVGEVMPKWERHMRLQVARALETYEKDEAEKVLNSVKDEESEKTRSLKEDEAMKDVKAEALSGANGDGLTEGSAAQDDELNVGAERDDAAEAISVKNERPADTETSNNEKSETHQETPDIESSEIDVDAPAAEISSAIHPPTEVTSSKIVLTETTSTATSELPSA</sequence>
<gene>
    <name evidence="4" type="ORF">BPAE_0182g00030</name>
</gene>
<feature type="region of interest" description="Disordered" evidence="2">
    <location>
        <begin position="1483"/>
        <end position="1559"/>
    </location>
</feature>
<keyword evidence="5" id="KW-1185">Reference proteome</keyword>
<feature type="compositionally biased region" description="Polar residues" evidence="2">
    <location>
        <begin position="160"/>
        <end position="173"/>
    </location>
</feature>
<reference evidence="4 5" key="1">
    <citation type="submission" date="2017-12" db="EMBL/GenBank/DDBJ databases">
        <title>Comparative genomics of Botrytis spp.</title>
        <authorList>
            <person name="Valero-Jimenez C.A."/>
            <person name="Tapia P."/>
            <person name="Veloso J."/>
            <person name="Silva-Moreno E."/>
            <person name="Staats M."/>
            <person name="Valdes J.H."/>
            <person name="Van Kan J.A.L."/>
        </authorList>
    </citation>
    <scope>NUCLEOTIDE SEQUENCE [LARGE SCALE GENOMIC DNA]</scope>
    <source>
        <strain evidence="4 5">Bp0003</strain>
    </source>
</reference>
<feature type="region of interest" description="Disordered" evidence="2">
    <location>
        <begin position="247"/>
        <end position="266"/>
    </location>
</feature>
<feature type="domain" description="DUF7605" evidence="3">
    <location>
        <begin position="1155"/>
        <end position="1346"/>
    </location>
</feature>
<dbReference type="Pfam" id="PF24564">
    <property type="entry name" value="DUF7605"/>
    <property type="match status" value="1"/>
</dbReference>
<feature type="compositionally biased region" description="Low complexity" evidence="2">
    <location>
        <begin position="1545"/>
        <end position="1559"/>
    </location>
</feature>
<proteinExistence type="predicted"/>
<evidence type="ECO:0000313" key="4">
    <source>
        <dbReference type="EMBL" id="TGO22096.1"/>
    </source>
</evidence>
<feature type="compositionally biased region" description="Acidic residues" evidence="2">
    <location>
        <begin position="1512"/>
        <end position="1521"/>
    </location>
</feature>
<dbReference type="PANTHER" id="PTHR36681:SF3">
    <property type="entry name" value="NUCLEAR GTPASE, GERMINAL CENTER-ASSOCIATED, TANDEM DUPLICATE 3"/>
    <property type="match status" value="1"/>
</dbReference>
<organism evidence="4 5">
    <name type="scientific">Botrytis paeoniae</name>
    <dbReference type="NCBI Taxonomy" id="278948"/>
    <lineage>
        <taxon>Eukaryota</taxon>
        <taxon>Fungi</taxon>
        <taxon>Dikarya</taxon>
        <taxon>Ascomycota</taxon>
        <taxon>Pezizomycotina</taxon>
        <taxon>Leotiomycetes</taxon>
        <taxon>Helotiales</taxon>
        <taxon>Sclerotiniaceae</taxon>
        <taxon>Botrytis</taxon>
    </lineage>
</organism>
<feature type="coiled-coil region" evidence="1">
    <location>
        <begin position="907"/>
        <end position="941"/>
    </location>
</feature>
<feature type="region of interest" description="Disordered" evidence="2">
    <location>
        <begin position="836"/>
        <end position="907"/>
    </location>
</feature>
<dbReference type="Proteomes" id="UP000297910">
    <property type="component" value="Unassembled WGS sequence"/>
</dbReference>
<dbReference type="EMBL" id="PQXI01000182">
    <property type="protein sequence ID" value="TGO22096.1"/>
    <property type="molecule type" value="Genomic_DNA"/>
</dbReference>
<accession>A0A4Z1FC98</accession>
<dbReference type="InterPro" id="IPR056024">
    <property type="entry name" value="DUF7605"/>
</dbReference>
<feature type="compositionally biased region" description="Basic residues" evidence="2">
    <location>
        <begin position="846"/>
        <end position="862"/>
    </location>
</feature>
<feature type="region of interest" description="Disordered" evidence="2">
    <location>
        <begin position="130"/>
        <end position="178"/>
    </location>
</feature>
<feature type="compositionally biased region" description="Basic and acidic residues" evidence="2">
    <location>
        <begin position="1490"/>
        <end position="1511"/>
    </location>
</feature>
<dbReference type="PANTHER" id="PTHR36681">
    <property type="entry name" value="NUCLEAR GTPASE, GERMINAL CENTER-ASSOCIATED, TANDEM DUPLICATE 3"/>
    <property type="match status" value="1"/>
</dbReference>
<feature type="compositionally biased region" description="Polar residues" evidence="2">
    <location>
        <begin position="130"/>
        <end position="140"/>
    </location>
</feature>
<evidence type="ECO:0000256" key="1">
    <source>
        <dbReference type="SAM" id="Coils"/>
    </source>
</evidence>
<evidence type="ECO:0000256" key="2">
    <source>
        <dbReference type="SAM" id="MobiDB-lite"/>
    </source>
</evidence>
<protein>
    <recommendedName>
        <fullName evidence="3">DUF7605 domain-containing protein</fullName>
    </recommendedName>
</protein>
<dbReference type="InterPro" id="IPR027417">
    <property type="entry name" value="P-loop_NTPase"/>
</dbReference>
<feature type="region of interest" description="Disordered" evidence="2">
    <location>
        <begin position="1426"/>
        <end position="1447"/>
    </location>
</feature>
<evidence type="ECO:0000313" key="5">
    <source>
        <dbReference type="Proteomes" id="UP000297910"/>
    </source>
</evidence>
<comment type="caution">
    <text evidence="4">The sequence shown here is derived from an EMBL/GenBank/DDBJ whole genome shotgun (WGS) entry which is preliminary data.</text>
</comment>
<feature type="compositionally biased region" description="Acidic residues" evidence="2">
    <location>
        <begin position="867"/>
        <end position="900"/>
    </location>
</feature>
<dbReference type="SUPFAM" id="SSF52540">
    <property type="entry name" value="P-loop containing nucleoside triphosphate hydrolases"/>
    <property type="match status" value="1"/>
</dbReference>
<feature type="compositionally biased region" description="Polar residues" evidence="2">
    <location>
        <begin position="254"/>
        <end position="266"/>
    </location>
</feature>
<evidence type="ECO:0000259" key="3">
    <source>
        <dbReference type="Pfam" id="PF24564"/>
    </source>
</evidence>